<gene>
    <name evidence="1" type="ORF">JOF36_004203</name>
</gene>
<accession>A0ABS4VX67</accession>
<dbReference type="InterPro" id="IPR029063">
    <property type="entry name" value="SAM-dependent_MTases_sf"/>
</dbReference>
<protein>
    <submittedName>
        <fullName evidence="1">Uncharacterized protein</fullName>
    </submittedName>
</protein>
<dbReference type="Gene3D" id="3.40.50.150">
    <property type="entry name" value="Vaccinia Virus protein VP39"/>
    <property type="match status" value="1"/>
</dbReference>
<reference evidence="1 2" key="1">
    <citation type="submission" date="2021-03" db="EMBL/GenBank/DDBJ databases">
        <title>Sequencing the genomes of 1000 actinobacteria strains.</title>
        <authorList>
            <person name="Klenk H.-P."/>
        </authorList>
    </citation>
    <scope>NUCLEOTIDE SEQUENCE [LARGE SCALE GENOMIC DNA]</scope>
    <source>
        <strain evidence="1 2">DSM 45256</strain>
    </source>
</reference>
<organism evidence="1 2">
    <name type="scientific">Pseudonocardia parietis</name>
    <dbReference type="NCBI Taxonomy" id="570936"/>
    <lineage>
        <taxon>Bacteria</taxon>
        <taxon>Bacillati</taxon>
        <taxon>Actinomycetota</taxon>
        <taxon>Actinomycetes</taxon>
        <taxon>Pseudonocardiales</taxon>
        <taxon>Pseudonocardiaceae</taxon>
        <taxon>Pseudonocardia</taxon>
    </lineage>
</organism>
<comment type="caution">
    <text evidence="1">The sequence shown here is derived from an EMBL/GenBank/DDBJ whole genome shotgun (WGS) entry which is preliminary data.</text>
</comment>
<keyword evidence="2" id="KW-1185">Reference proteome</keyword>
<evidence type="ECO:0000313" key="1">
    <source>
        <dbReference type="EMBL" id="MBP2368507.1"/>
    </source>
</evidence>
<dbReference type="RefSeq" id="WP_210029761.1">
    <property type="nucleotide sequence ID" value="NZ_JAGINU010000001.1"/>
</dbReference>
<proteinExistence type="predicted"/>
<dbReference type="Proteomes" id="UP001519295">
    <property type="component" value="Unassembled WGS sequence"/>
</dbReference>
<dbReference type="EMBL" id="JAGINU010000001">
    <property type="protein sequence ID" value="MBP2368507.1"/>
    <property type="molecule type" value="Genomic_DNA"/>
</dbReference>
<sequence length="79" mass="7821">MDAASAVPLPSPPTPVLIGDVGCAGGANEMAPLAAAIDAVRARDAAVPVEVAHTDLPENDFGPMFALLGGPDGYPSARP</sequence>
<evidence type="ECO:0000313" key="2">
    <source>
        <dbReference type="Proteomes" id="UP001519295"/>
    </source>
</evidence>
<name>A0ABS4VX67_9PSEU</name>
<dbReference type="SUPFAM" id="SSF53335">
    <property type="entry name" value="S-adenosyl-L-methionine-dependent methyltransferases"/>
    <property type="match status" value="1"/>
</dbReference>